<comment type="catalytic activity">
    <reaction evidence="12">
        <text>Couples ATP hydrolysis with the unwinding of duplex DNA by translocating in the 3'-5' direction.</text>
        <dbReference type="EC" id="5.6.2.4"/>
    </reaction>
</comment>
<dbReference type="InterPro" id="IPR027417">
    <property type="entry name" value="P-loop_NTPase"/>
</dbReference>
<dbReference type="Pfam" id="PF00271">
    <property type="entry name" value="Helicase_C"/>
    <property type="match status" value="1"/>
</dbReference>
<dbReference type="PANTHER" id="PTHR30580:SF0">
    <property type="entry name" value="PRIMOSOMAL PROTEIN N"/>
    <property type="match status" value="1"/>
</dbReference>
<keyword evidence="6 12" id="KW-0347">Helicase</keyword>
<organism evidence="15 16">
    <name type="scientific">Winogradskyella wandonensis</name>
    <dbReference type="NCBI Taxonomy" id="1442586"/>
    <lineage>
        <taxon>Bacteria</taxon>
        <taxon>Pseudomonadati</taxon>
        <taxon>Bacteroidota</taxon>
        <taxon>Flavobacteriia</taxon>
        <taxon>Flavobacteriales</taxon>
        <taxon>Flavobacteriaceae</taxon>
        <taxon>Winogradskyella</taxon>
    </lineage>
</organism>
<dbReference type="InterPro" id="IPR041222">
    <property type="entry name" value="PriA_3primeBD"/>
</dbReference>
<dbReference type="InterPro" id="IPR014001">
    <property type="entry name" value="Helicase_ATP-bd"/>
</dbReference>
<feature type="domain" description="Helicase C-terminal" evidence="14">
    <location>
        <begin position="495"/>
        <end position="714"/>
    </location>
</feature>
<evidence type="ECO:0000256" key="6">
    <source>
        <dbReference type="ARBA" id="ARBA00022806"/>
    </source>
</evidence>
<evidence type="ECO:0000256" key="2">
    <source>
        <dbReference type="ARBA" id="ARBA00022705"/>
    </source>
</evidence>
<evidence type="ECO:0000256" key="8">
    <source>
        <dbReference type="ARBA" id="ARBA00022840"/>
    </source>
</evidence>
<comment type="caution">
    <text evidence="15">The sequence shown here is derived from an EMBL/GenBank/DDBJ whole genome shotgun (WGS) entry which is preliminary data.</text>
</comment>
<dbReference type="GO" id="GO:1990077">
    <property type="term" value="C:primosome complex"/>
    <property type="evidence" value="ECO:0007669"/>
    <property type="project" value="UniProtKB-UniRule"/>
</dbReference>
<comment type="similarity">
    <text evidence="12">Belongs to the helicase family. PriA subfamily.</text>
</comment>
<evidence type="ECO:0000259" key="13">
    <source>
        <dbReference type="PROSITE" id="PS51192"/>
    </source>
</evidence>
<dbReference type="GO" id="GO:0043138">
    <property type="term" value="F:3'-5' DNA helicase activity"/>
    <property type="evidence" value="ECO:0007669"/>
    <property type="project" value="UniProtKB-EC"/>
</dbReference>
<evidence type="ECO:0000256" key="5">
    <source>
        <dbReference type="ARBA" id="ARBA00022801"/>
    </source>
</evidence>
<dbReference type="OrthoDB" id="9759544at2"/>
<dbReference type="Pfam" id="PF18074">
    <property type="entry name" value="PriA_C"/>
    <property type="match status" value="1"/>
</dbReference>
<dbReference type="SUPFAM" id="SSF52540">
    <property type="entry name" value="P-loop containing nucleoside triphosphate hydrolases"/>
    <property type="match status" value="2"/>
</dbReference>
<protein>
    <recommendedName>
        <fullName evidence="12">Replication restart protein PriA</fullName>
    </recommendedName>
    <alternativeName>
        <fullName evidence="12">ATP-dependent DNA helicase PriA</fullName>
        <ecNumber evidence="12">5.6.2.4</ecNumber>
    </alternativeName>
    <alternativeName>
        <fullName evidence="12">DNA 3'-5' helicase PriA</fullName>
    </alternativeName>
</protein>
<dbReference type="PANTHER" id="PTHR30580">
    <property type="entry name" value="PRIMOSOMAL PROTEIN N"/>
    <property type="match status" value="1"/>
</dbReference>
<keyword evidence="2 12" id="KW-0235">DNA replication</keyword>
<dbReference type="Pfam" id="PF18319">
    <property type="entry name" value="Zn_ribbon_PriA"/>
    <property type="match status" value="1"/>
</dbReference>
<dbReference type="InterPro" id="IPR041236">
    <property type="entry name" value="PriA_C"/>
</dbReference>
<dbReference type="GO" id="GO:0006269">
    <property type="term" value="P:DNA replication, synthesis of primer"/>
    <property type="evidence" value="ECO:0007669"/>
    <property type="project" value="UniProtKB-KW"/>
</dbReference>
<dbReference type="PROSITE" id="PS51194">
    <property type="entry name" value="HELICASE_CTER"/>
    <property type="match status" value="1"/>
</dbReference>
<evidence type="ECO:0000313" key="15">
    <source>
        <dbReference type="EMBL" id="TCK64669.1"/>
    </source>
</evidence>
<reference evidence="15 16" key="1">
    <citation type="journal article" date="2015" name="Stand. Genomic Sci.">
        <title>Genomic Encyclopedia of Bacterial and Archaeal Type Strains, Phase III: the genomes of soil and plant-associated and newly described type strains.</title>
        <authorList>
            <person name="Whitman W.B."/>
            <person name="Woyke T."/>
            <person name="Klenk H.P."/>
            <person name="Zhou Y."/>
            <person name="Lilburn T.G."/>
            <person name="Beck B.J."/>
            <person name="De Vos P."/>
            <person name="Vandamme P."/>
            <person name="Eisen J.A."/>
            <person name="Garrity G."/>
            <person name="Hugenholtz P."/>
            <person name="Kyrpides N.C."/>
        </authorList>
    </citation>
    <scope>NUCLEOTIDE SEQUENCE [LARGE SCALE GENOMIC DNA]</scope>
    <source>
        <strain evidence="15 16">CECT 8445</strain>
    </source>
</reference>
<dbReference type="Pfam" id="PF17764">
    <property type="entry name" value="PriA_3primeBD"/>
    <property type="match status" value="1"/>
</dbReference>
<dbReference type="EMBL" id="SMGI01000006">
    <property type="protein sequence ID" value="TCK64669.1"/>
    <property type="molecule type" value="Genomic_DNA"/>
</dbReference>
<evidence type="ECO:0000256" key="1">
    <source>
        <dbReference type="ARBA" id="ARBA00022515"/>
    </source>
</evidence>
<dbReference type="EC" id="5.6.2.4" evidence="12"/>
<dbReference type="GO" id="GO:0005524">
    <property type="term" value="F:ATP binding"/>
    <property type="evidence" value="ECO:0007669"/>
    <property type="project" value="UniProtKB-UniRule"/>
</dbReference>
<evidence type="ECO:0000313" key="16">
    <source>
        <dbReference type="Proteomes" id="UP000295714"/>
    </source>
</evidence>
<dbReference type="Pfam" id="PF00270">
    <property type="entry name" value="DEAD"/>
    <property type="match status" value="1"/>
</dbReference>
<comment type="subunit">
    <text evidence="12">Component of the replication restart primosome.</text>
</comment>
<feature type="binding site" evidence="12">
    <location>
        <position position="527"/>
    </location>
    <ligand>
        <name>Zn(2+)</name>
        <dbReference type="ChEBI" id="CHEBI:29105"/>
        <label>1</label>
    </ligand>
</feature>
<keyword evidence="1 12" id="KW-0639">Primosome</keyword>
<accession>A0A4R1KLB9</accession>
<dbReference type="GO" id="GO:0008270">
    <property type="term" value="F:zinc ion binding"/>
    <property type="evidence" value="ECO:0007669"/>
    <property type="project" value="UniProtKB-UniRule"/>
</dbReference>
<feature type="binding site" evidence="12">
    <location>
        <position position="533"/>
    </location>
    <ligand>
        <name>Zn(2+)</name>
        <dbReference type="ChEBI" id="CHEBI:29105"/>
        <label>2</label>
    </ligand>
</feature>
<dbReference type="InterPro" id="IPR040498">
    <property type="entry name" value="PriA_CRR"/>
</dbReference>
<feature type="binding site" evidence="12">
    <location>
        <position position="554"/>
    </location>
    <ligand>
        <name>Zn(2+)</name>
        <dbReference type="ChEBI" id="CHEBI:29105"/>
        <label>2</label>
    </ligand>
</feature>
<evidence type="ECO:0000256" key="4">
    <source>
        <dbReference type="ARBA" id="ARBA00022741"/>
    </source>
</evidence>
<keyword evidence="9 12" id="KW-0238">DNA-binding</keyword>
<dbReference type="HAMAP" id="MF_00983">
    <property type="entry name" value="PriA"/>
    <property type="match status" value="1"/>
</dbReference>
<evidence type="ECO:0000256" key="7">
    <source>
        <dbReference type="ARBA" id="ARBA00022833"/>
    </source>
</evidence>
<dbReference type="InterPro" id="IPR011545">
    <property type="entry name" value="DEAD/DEAH_box_helicase_dom"/>
</dbReference>
<evidence type="ECO:0000256" key="3">
    <source>
        <dbReference type="ARBA" id="ARBA00022723"/>
    </source>
</evidence>
<feature type="binding site" evidence="12">
    <location>
        <position position="564"/>
    </location>
    <ligand>
        <name>Zn(2+)</name>
        <dbReference type="ChEBI" id="CHEBI:29105"/>
        <label>1</label>
    </ligand>
</feature>
<keyword evidence="4 12" id="KW-0547">Nucleotide-binding</keyword>
<dbReference type="InterPro" id="IPR042115">
    <property type="entry name" value="PriA_3primeBD_sf"/>
</dbReference>
<dbReference type="PROSITE" id="PS51192">
    <property type="entry name" value="HELICASE_ATP_BIND_1"/>
    <property type="match status" value="1"/>
</dbReference>
<dbReference type="SMART" id="SM00490">
    <property type="entry name" value="HELICc"/>
    <property type="match status" value="1"/>
</dbReference>
<dbReference type="AlphaFoldDB" id="A0A4R1KLB9"/>
<evidence type="ECO:0000256" key="9">
    <source>
        <dbReference type="ARBA" id="ARBA00023125"/>
    </source>
</evidence>
<name>A0A4R1KLB9_9FLAO</name>
<dbReference type="GO" id="GO:0006270">
    <property type="term" value="P:DNA replication initiation"/>
    <property type="evidence" value="ECO:0007669"/>
    <property type="project" value="TreeGrafter"/>
</dbReference>
<dbReference type="SMART" id="SM00487">
    <property type="entry name" value="DEXDc"/>
    <property type="match status" value="1"/>
</dbReference>
<dbReference type="InterPro" id="IPR001650">
    <property type="entry name" value="Helicase_C-like"/>
</dbReference>
<keyword evidence="10 12" id="KW-0413">Isomerase</keyword>
<keyword evidence="7 12" id="KW-0862">Zinc</keyword>
<evidence type="ECO:0000256" key="10">
    <source>
        <dbReference type="ARBA" id="ARBA00023235"/>
    </source>
</evidence>
<feature type="binding site" evidence="12">
    <location>
        <position position="551"/>
    </location>
    <ligand>
        <name>Zn(2+)</name>
        <dbReference type="ChEBI" id="CHEBI:29105"/>
        <label>2</label>
    </ligand>
</feature>
<dbReference type="GO" id="GO:0016887">
    <property type="term" value="F:ATP hydrolysis activity"/>
    <property type="evidence" value="ECO:0007669"/>
    <property type="project" value="RHEA"/>
</dbReference>
<keyword evidence="3 12" id="KW-0479">Metal-binding</keyword>
<feature type="domain" description="Helicase ATP-binding" evidence="13">
    <location>
        <begin position="292"/>
        <end position="461"/>
    </location>
</feature>
<dbReference type="GO" id="GO:0006310">
    <property type="term" value="P:DNA recombination"/>
    <property type="evidence" value="ECO:0007669"/>
    <property type="project" value="InterPro"/>
</dbReference>
<feature type="binding site" evidence="12">
    <location>
        <position position="536"/>
    </location>
    <ligand>
        <name>Zn(2+)</name>
        <dbReference type="ChEBI" id="CHEBI:29105"/>
        <label>2</label>
    </ligand>
</feature>
<dbReference type="GO" id="GO:0003677">
    <property type="term" value="F:DNA binding"/>
    <property type="evidence" value="ECO:0007669"/>
    <property type="project" value="UniProtKB-UniRule"/>
</dbReference>
<dbReference type="FunFam" id="3.40.50.300:FF:000489">
    <property type="entry name" value="Primosome assembly protein PriA"/>
    <property type="match status" value="1"/>
</dbReference>
<evidence type="ECO:0000259" key="14">
    <source>
        <dbReference type="PROSITE" id="PS51194"/>
    </source>
</evidence>
<gene>
    <name evidence="12" type="primary">priA</name>
    <name evidence="15" type="ORF">DFQ05_2652</name>
</gene>
<evidence type="ECO:0000256" key="11">
    <source>
        <dbReference type="ARBA" id="ARBA00048988"/>
    </source>
</evidence>
<feature type="binding site" evidence="12">
    <location>
        <position position="524"/>
    </location>
    <ligand>
        <name>Zn(2+)</name>
        <dbReference type="ChEBI" id="CHEBI:29105"/>
        <label>1</label>
    </ligand>
</feature>
<sequence length="817" mass="93868">MTDFVDVILPIPLQKAFTYYITEAEASFLKPGMRVAVPFGKSKIYTALVYKTHKTPPTVYEAKTIHQILDKEPLVTNKQIQHWQWIASYYMCSLGEVMRAAMPNAFILESETIISRNENQQVLDSDLKDDEFLIYEALHHQSSLKVADIVSILDKKRVLPILNGLVEKGVIKLQEEIYEKYTPKLVRYVRLHVNHKSEEKLQELLEILNRAKKQREVVLTLFQMEATSKKPVKLSELVAQSGASVAVVKTLIDKNILEDYHIQTDRVLFEGDLTSTSKQLNTFQTKAIDEITLQFKEKSVVLLHGVTSSGKTEIYIKLIEQQLAIGKQVLYLLPEIALTTQLVSRLQDYFGEQVTVFHSRYSGNERVEAWNNILENSSKAQIVIGARSALLLPFKTLGLIIVDEEHEQSYKQFDPAPRYHARDAAIVLANIFNAKTLLGTATPSLESYYNASEGKYGLVELNQRYNNVLMPEIELVDLADKYKRKRMKGHFSDRLIEEMTEALAEGFQVILFQNRRGFSPIVECTTCGHSPQCPNCDVSLTYHQYRDQLRCHYCGYNSAMLKSCQACGNVALDTKGFGTEQIEEEVKTLFPDNSVARMDLDTTRGKYGFEKLITRFEQKEIDILVGTQMLTKGLDFRFVKLVGILNADNLLNFPDFRAHERSYQLMAQVSGRAGRTDLRGKVLIQTYNPHHNILQQVSTNSYYEMYKEQLNDRYNYKYPPVFRLIKITLKHKDYNRVNIAADWYAKSLRQLFKSNVLGPEFPPVSRIRNLYHKNILIKIPPKQSLAKTKEAILKIDNSFMSVKDFRSVRVIINVDNY</sequence>
<dbReference type="CDD" id="cd18804">
    <property type="entry name" value="SF2_C_priA"/>
    <property type="match status" value="1"/>
</dbReference>
<dbReference type="NCBIfam" id="TIGR00595">
    <property type="entry name" value="priA"/>
    <property type="match status" value="1"/>
</dbReference>
<evidence type="ECO:0000256" key="12">
    <source>
        <dbReference type="HAMAP-Rule" id="MF_00983"/>
    </source>
</evidence>
<comment type="catalytic activity">
    <reaction evidence="11 12">
        <text>ATP + H2O = ADP + phosphate + H(+)</text>
        <dbReference type="Rhea" id="RHEA:13065"/>
        <dbReference type="ChEBI" id="CHEBI:15377"/>
        <dbReference type="ChEBI" id="CHEBI:15378"/>
        <dbReference type="ChEBI" id="CHEBI:30616"/>
        <dbReference type="ChEBI" id="CHEBI:43474"/>
        <dbReference type="ChEBI" id="CHEBI:456216"/>
        <dbReference type="EC" id="5.6.2.4"/>
    </reaction>
</comment>
<dbReference type="Proteomes" id="UP000295714">
    <property type="component" value="Unassembled WGS sequence"/>
</dbReference>
<keyword evidence="8 12" id="KW-0067">ATP-binding</keyword>
<proteinExistence type="inferred from homology"/>
<dbReference type="CDD" id="cd17929">
    <property type="entry name" value="DEXHc_priA"/>
    <property type="match status" value="1"/>
</dbReference>
<keyword evidence="5 12" id="KW-0378">Hydrolase</keyword>
<dbReference type="FunFam" id="3.40.1440.60:FF:000001">
    <property type="entry name" value="Primosomal protein N"/>
    <property type="match status" value="1"/>
</dbReference>
<dbReference type="GO" id="GO:0006302">
    <property type="term" value="P:double-strand break repair"/>
    <property type="evidence" value="ECO:0007669"/>
    <property type="project" value="InterPro"/>
</dbReference>
<keyword evidence="16" id="KW-1185">Reference proteome</keyword>
<dbReference type="RefSeq" id="WP_132706015.1">
    <property type="nucleotide sequence ID" value="NZ_SMGI01000006.1"/>
</dbReference>
<dbReference type="Gene3D" id="3.40.1440.60">
    <property type="entry name" value="PriA, 3(prime) DNA-binding domain"/>
    <property type="match status" value="1"/>
</dbReference>
<comment type="cofactor">
    <cofactor evidence="12">
        <name>Zn(2+)</name>
        <dbReference type="ChEBI" id="CHEBI:29105"/>
    </cofactor>
    <text evidence="12">Binds 2 zinc ions per subunit.</text>
</comment>
<dbReference type="Gene3D" id="3.40.50.300">
    <property type="entry name" value="P-loop containing nucleotide triphosphate hydrolases"/>
    <property type="match status" value="2"/>
</dbReference>
<comment type="function">
    <text evidence="12">Initiates the restart of stalled replication forks, which reloads the replicative helicase on sites other than the origin of replication. Recognizes and binds to abandoned replication forks and remodels them to uncover a helicase loading site. Promotes assembly of the primosome at these replication forks.</text>
</comment>
<dbReference type="InterPro" id="IPR005259">
    <property type="entry name" value="PriA"/>
</dbReference>
<feature type="binding site" evidence="12">
    <location>
        <position position="567"/>
    </location>
    <ligand>
        <name>Zn(2+)</name>
        <dbReference type="ChEBI" id="CHEBI:29105"/>
        <label>1</label>
    </ligand>
</feature>